<dbReference type="GeneID" id="60991213"/>
<proteinExistence type="predicted"/>
<evidence type="ECO:0000256" key="3">
    <source>
        <dbReference type="PROSITE-ProRule" id="PRU00023"/>
    </source>
</evidence>
<dbReference type="InterPro" id="IPR036770">
    <property type="entry name" value="Ankyrin_rpt-contain_sf"/>
</dbReference>
<dbReference type="PROSITE" id="PS50297">
    <property type="entry name" value="ANK_REP_REGION"/>
    <property type="match status" value="1"/>
</dbReference>
<evidence type="ECO:0000313" key="4">
    <source>
        <dbReference type="EMBL" id="EET79113.1"/>
    </source>
</evidence>
<dbReference type="Proteomes" id="UP000003107">
    <property type="component" value="Unassembled WGS sequence"/>
</dbReference>
<sequence>MQSFFKFIFTLAAFAAILFYLSFLGVKFDKFGSGSMPTGFTVTPDTKIDPNSELAKYVTQEEIEAFGFGSSDIVCDKEKNATLVPLRAALDRKDTDFVVKFIKDNNLSVDVEMRDKRTPLMYSSFRNDVNTSSALINLGADIRAKDRFGLSPMAYAIMLNSLDTAKILLEKGVKFEEVEYLSPHIYTNRYYDSSRFESIIINGENNITIRYKYDQGRPETDLNNPQCVESSTRYKSDPFFYVVNRNLPQMAELMLSTGYKPREFKMGSGLQGIKDEEKNRPLKLSGWAYLGNYENYEPMLEVFIKYDLPNAPTKDQLKEAYKACYDNLKSFTEAKEKYIYGMNQGRDKEAEEKIQRTNKKYKYAPYQHIYQDGLLQYKPKPIDTKMIETFDKTINSYFKHCPDENATFKDARAFIKWANEERRQYKIEAFIDKYENDPTKVIYVDSNRSKSSSSSNLK</sequence>
<dbReference type="PANTHER" id="PTHR24198:SF165">
    <property type="entry name" value="ANKYRIN REPEAT-CONTAINING PROTEIN-RELATED"/>
    <property type="match status" value="1"/>
</dbReference>
<keyword evidence="5" id="KW-1185">Reference proteome</keyword>
<dbReference type="EMBL" id="ACVQ01000027">
    <property type="protein sequence ID" value="EET79113.1"/>
    <property type="molecule type" value="Genomic_DNA"/>
</dbReference>
<dbReference type="eggNOG" id="COG0666">
    <property type="taxonomic scope" value="Bacteria"/>
</dbReference>
<protein>
    <submittedName>
        <fullName evidence="4">Ankyrin repeat protein</fullName>
    </submittedName>
</protein>
<dbReference type="AlphaFoldDB" id="C6RH96"/>
<evidence type="ECO:0000256" key="2">
    <source>
        <dbReference type="ARBA" id="ARBA00023043"/>
    </source>
</evidence>
<dbReference type="Gene3D" id="1.25.40.20">
    <property type="entry name" value="Ankyrin repeat-containing domain"/>
    <property type="match status" value="1"/>
</dbReference>
<keyword evidence="2 3" id="KW-0040">ANK repeat</keyword>
<organism evidence="4 5">
    <name type="scientific">Campylobacter showae RM3277</name>
    <dbReference type="NCBI Taxonomy" id="553219"/>
    <lineage>
        <taxon>Bacteria</taxon>
        <taxon>Pseudomonadati</taxon>
        <taxon>Campylobacterota</taxon>
        <taxon>Epsilonproteobacteria</taxon>
        <taxon>Campylobacterales</taxon>
        <taxon>Campylobacteraceae</taxon>
        <taxon>Campylobacter</taxon>
    </lineage>
</organism>
<evidence type="ECO:0000313" key="5">
    <source>
        <dbReference type="Proteomes" id="UP000003107"/>
    </source>
</evidence>
<evidence type="ECO:0000256" key="1">
    <source>
        <dbReference type="ARBA" id="ARBA00022737"/>
    </source>
</evidence>
<dbReference type="SMART" id="SM00248">
    <property type="entry name" value="ANK"/>
    <property type="match status" value="3"/>
</dbReference>
<dbReference type="PANTHER" id="PTHR24198">
    <property type="entry name" value="ANKYRIN REPEAT AND PROTEIN KINASE DOMAIN-CONTAINING PROTEIN"/>
    <property type="match status" value="1"/>
</dbReference>
<dbReference type="PROSITE" id="PS50088">
    <property type="entry name" value="ANK_REPEAT"/>
    <property type="match status" value="1"/>
</dbReference>
<reference evidence="4 5" key="1">
    <citation type="submission" date="2009-07" db="EMBL/GenBank/DDBJ databases">
        <authorList>
            <person name="Madupu R."/>
            <person name="Sebastian Y."/>
            <person name="Durkin A.S."/>
            <person name="Torralba M."/>
            <person name="Methe B."/>
            <person name="Sutton G.G."/>
            <person name="Strausberg R.L."/>
            <person name="Nelson K.E."/>
        </authorList>
    </citation>
    <scope>NUCLEOTIDE SEQUENCE [LARGE SCALE GENOMIC DNA]</scope>
    <source>
        <strain evidence="4 5">RM3277</strain>
    </source>
</reference>
<dbReference type="SUPFAM" id="SSF48403">
    <property type="entry name" value="Ankyrin repeat"/>
    <property type="match status" value="1"/>
</dbReference>
<accession>C6RH96</accession>
<keyword evidence="1" id="KW-0677">Repeat</keyword>
<dbReference type="InterPro" id="IPR002110">
    <property type="entry name" value="Ankyrin_rpt"/>
</dbReference>
<name>C6RH96_9BACT</name>
<dbReference type="Pfam" id="PF12796">
    <property type="entry name" value="Ank_2"/>
    <property type="match status" value="1"/>
</dbReference>
<dbReference type="RefSeq" id="WP_002948938.1">
    <property type="nucleotide sequence ID" value="NZ_ACVQ01000027.1"/>
</dbReference>
<feature type="repeat" description="ANK" evidence="3">
    <location>
        <begin position="115"/>
        <end position="147"/>
    </location>
</feature>
<dbReference type="STRING" id="553219.CAMSH0001_0723"/>
<comment type="caution">
    <text evidence="4">The sequence shown here is derived from an EMBL/GenBank/DDBJ whole genome shotgun (WGS) entry which is preliminary data.</text>
</comment>
<gene>
    <name evidence="4" type="ORF">CAMSH0001_0723</name>
</gene>